<evidence type="ECO:0000313" key="1">
    <source>
        <dbReference type="EMBL" id="HIU91372.1"/>
    </source>
</evidence>
<protein>
    <submittedName>
        <fullName evidence="1">Uncharacterized protein</fullName>
    </submittedName>
</protein>
<evidence type="ECO:0000313" key="2">
    <source>
        <dbReference type="Proteomes" id="UP000886852"/>
    </source>
</evidence>
<dbReference type="AlphaFoldDB" id="A0A9D1MY75"/>
<dbReference type="Proteomes" id="UP000886852">
    <property type="component" value="Unassembled WGS sequence"/>
</dbReference>
<organism evidence="1 2">
    <name type="scientific">Candidatus Fimimonas merdipullorum</name>
    <dbReference type="NCBI Taxonomy" id="2840822"/>
    <lineage>
        <taxon>Bacteria</taxon>
        <taxon>Pseudomonadati</taxon>
        <taxon>Myxococcota</taxon>
        <taxon>Myxococcia</taxon>
        <taxon>Myxococcales</taxon>
        <taxon>Cystobacterineae</taxon>
        <taxon>Myxococcaceae</taxon>
        <taxon>Myxococcaceae incertae sedis</taxon>
        <taxon>Candidatus Fimimonas</taxon>
    </lineage>
</organism>
<comment type="caution">
    <text evidence="1">The sequence shown here is derived from an EMBL/GenBank/DDBJ whole genome shotgun (WGS) entry which is preliminary data.</text>
</comment>
<accession>A0A9D1MY75</accession>
<name>A0A9D1MY75_9BACT</name>
<sequence>MINGDVKEFVDRLYYGDERWFLYHGARYFIQGWVKDREFTLVIDRIAPEPASNYPLWQDVQPMDKRREAVENFLKAPLFGGKTFWEAEGEIVWVDDEIDDGCGNLWLKK</sequence>
<dbReference type="EMBL" id="DVOC01000090">
    <property type="protein sequence ID" value="HIU91372.1"/>
    <property type="molecule type" value="Genomic_DNA"/>
</dbReference>
<proteinExistence type="predicted"/>
<gene>
    <name evidence="1" type="ORF">IAC72_05130</name>
</gene>
<reference evidence="1" key="2">
    <citation type="journal article" date="2021" name="PeerJ">
        <title>Extensive microbial diversity within the chicken gut microbiome revealed by metagenomics and culture.</title>
        <authorList>
            <person name="Gilroy R."/>
            <person name="Ravi A."/>
            <person name="Getino M."/>
            <person name="Pursley I."/>
            <person name="Horton D.L."/>
            <person name="Alikhan N.F."/>
            <person name="Baker D."/>
            <person name="Gharbi K."/>
            <person name="Hall N."/>
            <person name="Watson M."/>
            <person name="Adriaenssens E.M."/>
            <person name="Foster-Nyarko E."/>
            <person name="Jarju S."/>
            <person name="Secka A."/>
            <person name="Antonio M."/>
            <person name="Oren A."/>
            <person name="Chaudhuri R.R."/>
            <person name="La Ragione R."/>
            <person name="Hildebrand F."/>
            <person name="Pallen M.J."/>
        </authorList>
    </citation>
    <scope>NUCLEOTIDE SEQUENCE</scope>
    <source>
        <strain evidence="1">ChiHjej12B11-7776</strain>
    </source>
</reference>
<reference evidence="1" key="1">
    <citation type="submission" date="2020-10" db="EMBL/GenBank/DDBJ databases">
        <authorList>
            <person name="Gilroy R."/>
        </authorList>
    </citation>
    <scope>NUCLEOTIDE SEQUENCE</scope>
    <source>
        <strain evidence="1">ChiHjej12B11-7776</strain>
    </source>
</reference>